<keyword evidence="13 14" id="KW-0464">Manganese</keyword>
<protein>
    <recommendedName>
        <fullName evidence="7 14">Ribonuclease HII</fullName>
        <shortName evidence="14">RNase HII</shortName>
        <ecNumber evidence="6 14">3.1.26.4</ecNumber>
    </recommendedName>
</protein>
<evidence type="ECO:0000256" key="2">
    <source>
        <dbReference type="ARBA" id="ARBA00001946"/>
    </source>
</evidence>
<dbReference type="HAMAP" id="MF_00052_B">
    <property type="entry name" value="RNase_HII_B"/>
    <property type="match status" value="1"/>
</dbReference>
<dbReference type="InterPro" id="IPR001352">
    <property type="entry name" value="RNase_HII/HIII"/>
</dbReference>
<evidence type="ECO:0000259" key="17">
    <source>
        <dbReference type="PROSITE" id="PS51975"/>
    </source>
</evidence>
<evidence type="ECO:0000256" key="1">
    <source>
        <dbReference type="ARBA" id="ARBA00000077"/>
    </source>
</evidence>
<comment type="subcellular location">
    <subcellularLocation>
        <location evidence="4 14">Cytoplasm</location>
    </subcellularLocation>
</comment>
<evidence type="ECO:0000256" key="6">
    <source>
        <dbReference type="ARBA" id="ARBA00012180"/>
    </source>
</evidence>
<evidence type="ECO:0000256" key="16">
    <source>
        <dbReference type="RuleBase" id="RU003515"/>
    </source>
</evidence>
<proteinExistence type="inferred from homology"/>
<dbReference type="GO" id="GO:0006298">
    <property type="term" value="P:mismatch repair"/>
    <property type="evidence" value="ECO:0007669"/>
    <property type="project" value="TreeGrafter"/>
</dbReference>
<evidence type="ECO:0000256" key="8">
    <source>
        <dbReference type="ARBA" id="ARBA00022490"/>
    </source>
</evidence>
<dbReference type="GO" id="GO:0003723">
    <property type="term" value="F:RNA binding"/>
    <property type="evidence" value="ECO:0007669"/>
    <property type="project" value="UniProtKB-UniRule"/>
</dbReference>
<feature type="domain" description="RNase H type-2" evidence="17">
    <location>
        <begin position="72"/>
        <end position="255"/>
    </location>
</feature>
<gene>
    <name evidence="14" type="primary">rnhB</name>
    <name evidence="18" type="ORF">BTO30_07725</name>
</gene>
<dbReference type="AlphaFoldDB" id="A0A1Q8Q687"/>
<dbReference type="Proteomes" id="UP000185568">
    <property type="component" value="Unassembled WGS sequence"/>
</dbReference>
<sequence>MTKETIACIKEQLSKVTNAEDPRMLIWQEDERKGVQTAITACKRRLEKEAKEKERLHQMMVYERAEQSKGARIIAGIDEAGRGPLAGPVVAAACILPEGFLPVGLNDSKKMSEAARDHLYKLIVENCQVGVGIIHADEIDQINIYEAAKKAMHEAVLTLPNIPDHLLVDAMVIPGGFQQTSIIKGDAKSASIAAASIVAKVTRDRMMKEFASRYPGYGFEKNMGYGTPEHLHGLKKYGITPLHRKTFAPVKEMLR</sequence>
<dbReference type="FunFam" id="3.30.420.10:FF:000006">
    <property type="entry name" value="Ribonuclease HII"/>
    <property type="match status" value="1"/>
</dbReference>
<dbReference type="CDD" id="cd07182">
    <property type="entry name" value="RNase_HII_bacteria_HII_like"/>
    <property type="match status" value="1"/>
</dbReference>
<keyword evidence="11 14" id="KW-0255">Endonuclease</keyword>
<dbReference type="InterPro" id="IPR012337">
    <property type="entry name" value="RNaseH-like_sf"/>
</dbReference>
<evidence type="ECO:0000256" key="3">
    <source>
        <dbReference type="ARBA" id="ARBA00004065"/>
    </source>
</evidence>
<evidence type="ECO:0000256" key="4">
    <source>
        <dbReference type="ARBA" id="ARBA00004496"/>
    </source>
</evidence>
<comment type="catalytic activity">
    <reaction evidence="1 14 15 16">
        <text>Endonucleolytic cleavage to 5'-phosphomonoester.</text>
        <dbReference type="EC" id="3.1.26.4"/>
    </reaction>
</comment>
<keyword evidence="19" id="KW-1185">Reference proteome</keyword>
<evidence type="ECO:0000256" key="13">
    <source>
        <dbReference type="ARBA" id="ARBA00023211"/>
    </source>
</evidence>
<name>A0A1Q8Q687_9BACI</name>
<dbReference type="InterPro" id="IPR036397">
    <property type="entry name" value="RNaseH_sf"/>
</dbReference>
<comment type="cofactor">
    <cofactor evidence="14 15">
        <name>Mn(2+)</name>
        <dbReference type="ChEBI" id="CHEBI:29035"/>
    </cofactor>
    <cofactor evidence="14 15">
        <name>Mg(2+)</name>
        <dbReference type="ChEBI" id="CHEBI:18420"/>
    </cofactor>
    <text evidence="14 15">Manganese or magnesium. Binds 1 divalent metal ion per monomer in the absence of substrate. May bind a second metal ion after substrate binding.</text>
</comment>
<dbReference type="OrthoDB" id="9803420at2"/>
<dbReference type="RefSeq" id="WP_075398149.1">
    <property type="nucleotide sequence ID" value="NZ_MSDU01000014.1"/>
</dbReference>
<feature type="binding site" evidence="14 15">
    <location>
        <position position="79"/>
    </location>
    <ligand>
        <name>a divalent metal cation</name>
        <dbReference type="ChEBI" id="CHEBI:60240"/>
    </ligand>
</feature>
<dbReference type="GO" id="GO:0043137">
    <property type="term" value="P:DNA replication, removal of RNA primer"/>
    <property type="evidence" value="ECO:0007669"/>
    <property type="project" value="TreeGrafter"/>
</dbReference>
<dbReference type="GO" id="GO:0004523">
    <property type="term" value="F:RNA-DNA hybrid ribonuclease activity"/>
    <property type="evidence" value="ECO:0007669"/>
    <property type="project" value="UniProtKB-UniRule"/>
</dbReference>
<dbReference type="Pfam" id="PF01351">
    <property type="entry name" value="RNase_HII"/>
    <property type="match status" value="1"/>
</dbReference>
<comment type="similarity">
    <text evidence="5 14 16">Belongs to the RNase HII family.</text>
</comment>
<dbReference type="PANTHER" id="PTHR10954:SF18">
    <property type="entry name" value="RIBONUCLEASE HII"/>
    <property type="match status" value="1"/>
</dbReference>
<dbReference type="NCBIfam" id="NF000594">
    <property type="entry name" value="PRK00015.1-1"/>
    <property type="match status" value="1"/>
</dbReference>
<reference evidence="18 19" key="1">
    <citation type="submission" date="2016-12" db="EMBL/GenBank/DDBJ databases">
        <title>Domibacillus antri genome sequencing.</title>
        <authorList>
            <person name="Verma A."/>
            <person name="Krishnamurthi S."/>
        </authorList>
    </citation>
    <scope>NUCLEOTIDE SEQUENCE [LARGE SCALE GENOMIC DNA]</scope>
    <source>
        <strain evidence="18 19">XD80</strain>
    </source>
</reference>
<feature type="binding site" evidence="14 15">
    <location>
        <position position="78"/>
    </location>
    <ligand>
        <name>a divalent metal cation</name>
        <dbReference type="ChEBI" id="CHEBI:60240"/>
    </ligand>
</feature>
<organism evidence="18 19">
    <name type="scientific">Domibacillus antri</name>
    <dbReference type="NCBI Taxonomy" id="1714264"/>
    <lineage>
        <taxon>Bacteria</taxon>
        <taxon>Bacillati</taxon>
        <taxon>Bacillota</taxon>
        <taxon>Bacilli</taxon>
        <taxon>Bacillales</taxon>
        <taxon>Bacillaceae</taxon>
        <taxon>Domibacillus</taxon>
    </lineage>
</organism>
<evidence type="ECO:0000256" key="14">
    <source>
        <dbReference type="HAMAP-Rule" id="MF_00052"/>
    </source>
</evidence>
<dbReference type="GO" id="GO:0032299">
    <property type="term" value="C:ribonuclease H2 complex"/>
    <property type="evidence" value="ECO:0007669"/>
    <property type="project" value="TreeGrafter"/>
</dbReference>
<dbReference type="GO" id="GO:0005737">
    <property type="term" value="C:cytoplasm"/>
    <property type="evidence" value="ECO:0007669"/>
    <property type="project" value="UniProtKB-SubCell"/>
</dbReference>
<dbReference type="PROSITE" id="PS51975">
    <property type="entry name" value="RNASE_H_2"/>
    <property type="match status" value="1"/>
</dbReference>
<evidence type="ECO:0000256" key="9">
    <source>
        <dbReference type="ARBA" id="ARBA00022722"/>
    </source>
</evidence>
<dbReference type="PANTHER" id="PTHR10954">
    <property type="entry name" value="RIBONUCLEASE H2 SUBUNIT A"/>
    <property type="match status" value="1"/>
</dbReference>
<evidence type="ECO:0000256" key="12">
    <source>
        <dbReference type="ARBA" id="ARBA00022801"/>
    </source>
</evidence>
<evidence type="ECO:0000256" key="15">
    <source>
        <dbReference type="PROSITE-ProRule" id="PRU01319"/>
    </source>
</evidence>
<accession>A0A1Q8Q687</accession>
<evidence type="ECO:0000313" key="19">
    <source>
        <dbReference type="Proteomes" id="UP000185568"/>
    </source>
</evidence>
<comment type="cofactor">
    <cofactor evidence="2">
        <name>Mg(2+)</name>
        <dbReference type="ChEBI" id="CHEBI:18420"/>
    </cofactor>
</comment>
<dbReference type="GO" id="GO:0030145">
    <property type="term" value="F:manganese ion binding"/>
    <property type="evidence" value="ECO:0007669"/>
    <property type="project" value="UniProtKB-UniRule"/>
</dbReference>
<keyword evidence="9 14" id="KW-0540">Nuclease</keyword>
<dbReference type="InterPro" id="IPR022898">
    <property type="entry name" value="RNase_HII"/>
</dbReference>
<dbReference type="SUPFAM" id="SSF53098">
    <property type="entry name" value="Ribonuclease H-like"/>
    <property type="match status" value="1"/>
</dbReference>
<keyword evidence="8 14" id="KW-0963">Cytoplasm</keyword>
<keyword evidence="10 14" id="KW-0479">Metal-binding</keyword>
<dbReference type="NCBIfam" id="NF000595">
    <property type="entry name" value="PRK00015.1-3"/>
    <property type="match status" value="1"/>
</dbReference>
<dbReference type="STRING" id="1714264.BTO30_07725"/>
<evidence type="ECO:0000256" key="10">
    <source>
        <dbReference type="ARBA" id="ARBA00022723"/>
    </source>
</evidence>
<dbReference type="EC" id="3.1.26.4" evidence="6 14"/>
<comment type="function">
    <text evidence="3 14 16">Endonuclease that specifically degrades the RNA of RNA-DNA hybrids.</text>
</comment>
<comment type="caution">
    <text evidence="18">The sequence shown here is derived from an EMBL/GenBank/DDBJ whole genome shotgun (WGS) entry which is preliminary data.</text>
</comment>
<evidence type="ECO:0000256" key="11">
    <source>
        <dbReference type="ARBA" id="ARBA00022759"/>
    </source>
</evidence>
<keyword evidence="12 14" id="KW-0378">Hydrolase</keyword>
<evidence type="ECO:0000313" key="18">
    <source>
        <dbReference type="EMBL" id="OLN22805.1"/>
    </source>
</evidence>
<dbReference type="EMBL" id="MSDU01000014">
    <property type="protein sequence ID" value="OLN22805.1"/>
    <property type="molecule type" value="Genomic_DNA"/>
</dbReference>
<dbReference type="Gene3D" id="3.30.420.10">
    <property type="entry name" value="Ribonuclease H-like superfamily/Ribonuclease H"/>
    <property type="match status" value="1"/>
</dbReference>
<evidence type="ECO:0000256" key="5">
    <source>
        <dbReference type="ARBA" id="ARBA00007383"/>
    </source>
</evidence>
<dbReference type="InterPro" id="IPR024567">
    <property type="entry name" value="RNase_HII/HIII_dom"/>
</dbReference>
<feature type="binding site" evidence="14 15">
    <location>
        <position position="169"/>
    </location>
    <ligand>
        <name>a divalent metal cation</name>
        <dbReference type="ChEBI" id="CHEBI:60240"/>
    </ligand>
</feature>
<evidence type="ECO:0000256" key="7">
    <source>
        <dbReference type="ARBA" id="ARBA00019179"/>
    </source>
</evidence>